<reference evidence="2" key="1">
    <citation type="submission" date="2023-11" db="EMBL/GenBank/DDBJ databases">
        <title>Genome Sequence of Bacillus pseudomycoides stain BUPM19.</title>
        <authorList>
            <person name="Farhat A."/>
        </authorList>
    </citation>
    <scope>NUCLEOTIDE SEQUENCE [LARGE SCALE GENOMIC DNA]</scope>
    <source>
        <strain evidence="2">BUPM19</strain>
    </source>
</reference>
<evidence type="ECO:0000313" key="2">
    <source>
        <dbReference type="Proteomes" id="UP001291930"/>
    </source>
</evidence>
<protein>
    <submittedName>
        <fullName evidence="1">Uncharacterized protein</fullName>
    </submittedName>
</protein>
<keyword evidence="2" id="KW-1185">Reference proteome</keyword>
<sequence length="122" mass="14049">MLEELLEGMFDDVGDREQAVIANHLGEKGFCKKKVVIQKGMLSFYTKEFSIDQEMVGNHFNARINGEQGVILSWVTDRQEVTGIYIETKEIDRILTKSIKVNGKDTYIINTRRSDYCIIKQN</sequence>
<dbReference type="Proteomes" id="UP001291930">
    <property type="component" value="Unassembled WGS sequence"/>
</dbReference>
<proteinExistence type="predicted"/>
<organism evidence="1 2">
    <name type="scientific">Bacillus bingmayongensis</name>
    <dbReference type="NCBI Taxonomy" id="1150157"/>
    <lineage>
        <taxon>Bacteria</taxon>
        <taxon>Bacillati</taxon>
        <taxon>Bacillota</taxon>
        <taxon>Bacilli</taxon>
        <taxon>Bacillales</taxon>
        <taxon>Bacillaceae</taxon>
        <taxon>Bacillus</taxon>
    </lineage>
</organism>
<comment type="caution">
    <text evidence="1">The sequence shown here is derived from an EMBL/GenBank/DDBJ whole genome shotgun (WGS) entry which is preliminary data.</text>
</comment>
<evidence type="ECO:0000313" key="1">
    <source>
        <dbReference type="EMBL" id="MDZ5609530.1"/>
    </source>
</evidence>
<dbReference type="EMBL" id="JAXOVW010000068">
    <property type="protein sequence ID" value="MDZ5609530.1"/>
    <property type="molecule type" value="Genomic_DNA"/>
</dbReference>
<gene>
    <name evidence="1" type="ORF">U2I54_21300</name>
</gene>
<accession>A0ABU5K1J7</accession>
<name>A0ABU5K1J7_9BACI</name>
<dbReference type="RefSeq" id="WP_374218968.1">
    <property type="nucleotide sequence ID" value="NZ_JAXOVW010000068.1"/>
</dbReference>